<keyword evidence="5" id="KW-1185">Reference proteome</keyword>
<dbReference type="RefSeq" id="XP_022488961.1">
    <property type="nucleotide sequence ID" value="XM_022630779.1"/>
</dbReference>
<evidence type="ECO:0000313" key="4">
    <source>
        <dbReference type="EMBL" id="OGE53523.1"/>
    </source>
</evidence>
<feature type="compositionally biased region" description="Basic and acidic residues" evidence="3">
    <location>
        <begin position="60"/>
        <end position="76"/>
    </location>
</feature>
<protein>
    <recommendedName>
        <fullName evidence="6">Chromatin SPT2</fullName>
    </recommendedName>
</protein>
<feature type="compositionally biased region" description="Basic and acidic residues" evidence="3">
    <location>
        <begin position="215"/>
        <end position="226"/>
    </location>
</feature>
<feature type="compositionally biased region" description="Low complexity" evidence="3">
    <location>
        <begin position="24"/>
        <end position="33"/>
    </location>
</feature>
<evidence type="ECO:0000256" key="2">
    <source>
        <dbReference type="ARBA" id="ARBA00023054"/>
    </source>
</evidence>
<evidence type="ECO:0008006" key="6">
    <source>
        <dbReference type="Google" id="ProtNLM"/>
    </source>
</evidence>
<feature type="compositionally biased region" description="Low complexity" evidence="3">
    <location>
        <begin position="122"/>
        <end position="144"/>
    </location>
</feature>
<feature type="compositionally biased region" description="Acidic residues" evidence="3">
    <location>
        <begin position="298"/>
        <end position="308"/>
    </location>
</feature>
<dbReference type="STRING" id="1835702.A0A1F5LJY7"/>
<name>A0A1F5LJY7_PENAI</name>
<comment type="similarity">
    <text evidence="1">Belongs to the SPT2 family.</text>
</comment>
<accession>A0A1F5LJY7</accession>
<feature type="region of interest" description="Disordered" evidence="3">
    <location>
        <begin position="1"/>
        <end position="308"/>
    </location>
</feature>
<proteinExistence type="inferred from homology"/>
<dbReference type="Pfam" id="PF08243">
    <property type="entry name" value="SPT2"/>
    <property type="match status" value="1"/>
</dbReference>
<evidence type="ECO:0000313" key="5">
    <source>
        <dbReference type="Proteomes" id="UP000177622"/>
    </source>
</evidence>
<feature type="compositionally biased region" description="Low complexity" evidence="3">
    <location>
        <begin position="79"/>
        <end position="105"/>
    </location>
</feature>
<feature type="compositionally biased region" description="Basic and acidic residues" evidence="3">
    <location>
        <begin position="179"/>
        <end position="205"/>
    </location>
</feature>
<dbReference type="OrthoDB" id="5430658at2759"/>
<dbReference type="Proteomes" id="UP000177622">
    <property type="component" value="Unassembled WGS sequence"/>
</dbReference>
<feature type="compositionally biased region" description="Acidic residues" evidence="3">
    <location>
        <begin position="279"/>
        <end position="288"/>
    </location>
</feature>
<dbReference type="GeneID" id="34575513"/>
<sequence length="357" mass="37934">MSFLDSVLSSLQTGKPSPLPPSQAPAVPAPSAAPRKDERKPTAVRQAPPPSGNVSGGLKRKAEDQLARPVKPESKVGSKPAITKPAATKPPISSAAPKALPKPASTITSRPAPVKPVSKIGTSTATKAAPAPKVPTKPAAAVTPSKPPPKGSFAEIMAKAQALQDKAPTNAGTLRHQPVPKERLSKVERKRRAMEAQAKEKEARLGKKPAPGATGKDRIALTKRSSDGPSYKGTAKPAKHTQTPEPPAYRGTAGLPSSRGGGDRRHQSRNGRSRQDEYLGTDEEDEGDYGGYGGYDDYYSDESSDMEAGLDDVDREEAAALKFAKREDEEELRQEMAAKKEKLARQRKLAALASRKR</sequence>
<evidence type="ECO:0000256" key="3">
    <source>
        <dbReference type="SAM" id="MobiDB-lite"/>
    </source>
</evidence>
<reference evidence="4 5" key="1">
    <citation type="journal article" date="2016" name="Sci. Rep.">
        <title>Penicillium arizonense, a new, genome sequenced fungal species, reveals a high chemical diversity in secreted metabolites.</title>
        <authorList>
            <person name="Grijseels S."/>
            <person name="Nielsen J.C."/>
            <person name="Randelovic M."/>
            <person name="Nielsen J."/>
            <person name="Nielsen K.F."/>
            <person name="Workman M."/>
            <person name="Frisvad J.C."/>
        </authorList>
    </citation>
    <scope>NUCLEOTIDE SEQUENCE [LARGE SCALE GENOMIC DNA]</scope>
    <source>
        <strain evidence="4 5">CBS 141311</strain>
    </source>
</reference>
<dbReference type="SMART" id="SM00784">
    <property type="entry name" value="SPT2"/>
    <property type="match status" value="1"/>
</dbReference>
<dbReference type="AlphaFoldDB" id="A0A1F5LJY7"/>
<evidence type="ECO:0000256" key="1">
    <source>
        <dbReference type="ARBA" id="ARBA00006461"/>
    </source>
</evidence>
<dbReference type="EMBL" id="LXJU01000007">
    <property type="protein sequence ID" value="OGE53523.1"/>
    <property type="molecule type" value="Genomic_DNA"/>
</dbReference>
<organism evidence="4 5">
    <name type="scientific">Penicillium arizonense</name>
    <dbReference type="NCBI Taxonomy" id="1835702"/>
    <lineage>
        <taxon>Eukaryota</taxon>
        <taxon>Fungi</taxon>
        <taxon>Dikarya</taxon>
        <taxon>Ascomycota</taxon>
        <taxon>Pezizomycotina</taxon>
        <taxon>Eurotiomycetes</taxon>
        <taxon>Eurotiomycetidae</taxon>
        <taxon>Eurotiales</taxon>
        <taxon>Aspergillaceae</taxon>
        <taxon>Penicillium</taxon>
    </lineage>
</organism>
<keyword evidence="2" id="KW-0175">Coiled coil</keyword>
<gene>
    <name evidence="4" type="ORF">PENARI_c007G02234</name>
</gene>
<comment type="caution">
    <text evidence="4">The sequence shown here is derived from an EMBL/GenBank/DDBJ whole genome shotgun (WGS) entry which is preliminary data.</text>
</comment>
<dbReference type="InterPro" id="IPR013256">
    <property type="entry name" value="Chromatin_SPT2"/>
</dbReference>